<sequence length="136" mass="14279">MPSVSKGANIGIWTAQVLGAGAFIMAGVMKTMTPIPELSAMMPWAGEYSATFVRSMGVIDLAGGLGLLLPSLTRIMPRLTVIAAACCVLLQVLAILFHVSRGEFVVLPTNAVYITLALIVLWGRGRKAPIAARGQA</sequence>
<dbReference type="RefSeq" id="WP_380794365.1">
    <property type="nucleotide sequence ID" value="NZ_JBHTKR010000007.1"/>
</dbReference>
<dbReference type="Pfam" id="PF13564">
    <property type="entry name" value="DoxX_2"/>
    <property type="match status" value="1"/>
</dbReference>
<evidence type="ECO:0000313" key="6">
    <source>
        <dbReference type="EMBL" id="MFD1196385.1"/>
    </source>
</evidence>
<feature type="transmembrane region" description="Helical" evidence="5">
    <location>
        <begin position="105"/>
        <end position="123"/>
    </location>
</feature>
<keyword evidence="3 5" id="KW-1133">Transmembrane helix</keyword>
<evidence type="ECO:0000256" key="3">
    <source>
        <dbReference type="ARBA" id="ARBA00022989"/>
    </source>
</evidence>
<reference evidence="7" key="1">
    <citation type="journal article" date="2019" name="Int. J. Syst. Evol. Microbiol.">
        <title>The Global Catalogue of Microorganisms (GCM) 10K type strain sequencing project: providing services to taxonomists for standard genome sequencing and annotation.</title>
        <authorList>
            <consortium name="The Broad Institute Genomics Platform"/>
            <consortium name="The Broad Institute Genome Sequencing Center for Infectious Disease"/>
            <person name="Wu L."/>
            <person name="Ma J."/>
        </authorList>
    </citation>
    <scope>NUCLEOTIDE SEQUENCE [LARGE SCALE GENOMIC DNA]</scope>
    <source>
        <strain evidence="7">CCUG 55328</strain>
    </source>
</reference>
<evidence type="ECO:0000256" key="2">
    <source>
        <dbReference type="ARBA" id="ARBA00022692"/>
    </source>
</evidence>
<organism evidence="6 7">
    <name type="scientific">Seohaeicola saemankumensis</name>
    <dbReference type="NCBI Taxonomy" id="481181"/>
    <lineage>
        <taxon>Bacteria</taxon>
        <taxon>Pseudomonadati</taxon>
        <taxon>Pseudomonadota</taxon>
        <taxon>Alphaproteobacteria</taxon>
        <taxon>Rhodobacterales</taxon>
        <taxon>Roseobacteraceae</taxon>
        <taxon>Seohaeicola</taxon>
    </lineage>
</organism>
<keyword evidence="2 5" id="KW-0812">Transmembrane</keyword>
<keyword evidence="7" id="KW-1185">Reference proteome</keyword>
<evidence type="ECO:0000313" key="7">
    <source>
        <dbReference type="Proteomes" id="UP001597151"/>
    </source>
</evidence>
<proteinExistence type="predicted"/>
<evidence type="ECO:0000256" key="4">
    <source>
        <dbReference type="ARBA" id="ARBA00023136"/>
    </source>
</evidence>
<protein>
    <submittedName>
        <fullName evidence="6">DoxX family protein</fullName>
    </submittedName>
</protein>
<comment type="caution">
    <text evidence="6">The sequence shown here is derived from an EMBL/GenBank/DDBJ whole genome shotgun (WGS) entry which is preliminary data.</text>
</comment>
<evidence type="ECO:0000256" key="1">
    <source>
        <dbReference type="ARBA" id="ARBA00004141"/>
    </source>
</evidence>
<comment type="subcellular location">
    <subcellularLocation>
        <location evidence="1">Membrane</location>
        <topology evidence="1">Multi-pass membrane protein</topology>
    </subcellularLocation>
</comment>
<gene>
    <name evidence="6" type="ORF">ACFQ3C_17065</name>
</gene>
<accession>A0ABW3TKN6</accession>
<name>A0ABW3TKN6_9RHOB</name>
<keyword evidence="4 5" id="KW-0472">Membrane</keyword>
<feature type="transmembrane region" description="Helical" evidence="5">
    <location>
        <begin position="79"/>
        <end position="99"/>
    </location>
</feature>
<feature type="transmembrane region" description="Helical" evidence="5">
    <location>
        <begin position="52"/>
        <end position="72"/>
    </location>
</feature>
<dbReference type="Proteomes" id="UP001597151">
    <property type="component" value="Unassembled WGS sequence"/>
</dbReference>
<dbReference type="InterPro" id="IPR032808">
    <property type="entry name" value="DoxX"/>
</dbReference>
<evidence type="ECO:0000256" key="5">
    <source>
        <dbReference type="SAM" id="Phobius"/>
    </source>
</evidence>
<dbReference type="EMBL" id="JBHTKR010000007">
    <property type="protein sequence ID" value="MFD1196385.1"/>
    <property type="molecule type" value="Genomic_DNA"/>
</dbReference>
<feature type="transmembrane region" description="Helical" evidence="5">
    <location>
        <begin position="12"/>
        <end position="32"/>
    </location>
</feature>